<organism evidence="1 2">
    <name type="scientific">Oedothorax gibbosus</name>
    <dbReference type="NCBI Taxonomy" id="931172"/>
    <lineage>
        <taxon>Eukaryota</taxon>
        <taxon>Metazoa</taxon>
        <taxon>Ecdysozoa</taxon>
        <taxon>Arthropoda</taxon>
        <taxon>Chelicerata</taxon>
        <taxon>Arachnida</taxon>
        <taxon>Araneae</taxon>
        <taxon>Araneomorphae</taxon>
        <taxon>Entelegynae</taxon>
        <taxon>Araneoidea</taxon>
        <taxon>Linyphiidae</taxon>
        <taxon>Erigoninae</taxon>
        <taxon>Oedothorax</taxon>
    </lineage>
</organism>
<evidence type="ECO:0008006" key="3">
    <source>
        <dbReference type="Google" id="ProtNLM"/>
    </source>
</evidence>
<proteinExistence type="predicted"/>
<comment type="caution">
    <text evidence="1">The sequence shown here is derived from an EMBL/GenBank/DDBJ whole genome shotgun (WGS) entry which is preliminary data.</text>
</comment>
<dbReference type="EMBL" id="JAFNEN010000375">
    <property type="protein sequence ID" value="KAG8184367.1"/>
    <property type="molecule type" value="Genomic_DNA"/>
</dbReference>
<sequence>MDISDLLKDWEFGELAQQFIENGINMEVLKICRFEDISSLLSPLSLGSKILFKRKLGRISERICLGGNYFEAAVGF</sequence>
<protein>
    <recommendedName>
        <fullName evidence="3">SAM domain-containing protein</fullName>
    </recommendedName>
</protein>
<gene>
    <name evidence="1" type="ORF">JTE90_006770</name>
</gene>
<keyword evidence="2" id="KW-1185">Reference proteome</keyword>
<name>A0AAV6UJS5_9ARAC</name>
<evidence type="ECO:0000313" key="2">
    <source>
        <dbReference type="Proteomes" id="UP000827092"/>
    </source>
</evidence>
<dbReference type="Proteomes" id="UP000827092">
    <property type="component" value="Unassembled WGS sequence"/>
</dbReference>
<reference evidence="1 2" key="1">
    <citation type="journal article" date="2022" name="Nat. Ecol. Evol.">
        <title>A masculinizing supergene underlies an exaggerated male reproductive morph in a spider.</title>
        <authorList>
            <person name="Hendrickx F."/>
            <person name="De Corte Z."/>
            <person name="Sonet G."/>
            <person name="Van Belleghem S.M."/>
            <person name="Kostlbacher S."/>
            <person name="Vangestel C."/>
        </authorList>
    </citation>
    <scope>NUCLEOTIDE SEQUENCE [LARGE SCALE GENOMIC DNA]</scope>
    <source>
        <strain evidence="1">W744_W776</strain>
    </source>
</reference>
<accession>A0AAV6UJS5</accession>
<evidence type="ECO:0000313" key="1">
    <source>
        <dbReference type="EMBL" id="KAG8184367.1"/>
    </source>
</evidence>
<dbReference type="AlphaFoldDB" id="A0AAV6UJS5"/>